<feature type="region of interest" description="Disordered" evidence="1">
    <location>
        <begin position="87"/>
        <end position="119"/>
    </location>
</feature>
<name>A0A8X6LKQ7_TRICU</name>
<organism evidence="2 3">
    <name type="scientific">Trichonephila clavata</name>
    <name type="common">Joro spider</name>
    <name type="synonym">Nephila clavata</name>
    <dbReference type="NCBI Taxonomy" id="2740835"/>
    <lineage>
        <taxon>Eukaryota</taxon>
        <taxon>Metazoa</taxon>
        <taxon>Ecdysozoa</taxon>
        <taxon>Arthropoda</taxon>
        <taxon>Chelicerata</taxon>
        <taxon>Arachnida</taxon>
        <taxon>Araneae</taxon>
        <taxon>Araneomorphae</taxon>
        <taxon>Entelegynae</taxon>
        <taxon>Araneoidea</taxon>
        <taxon>Nephilidae</taxon>
        <taxon>Trichonephila</taxon>
    </lineage>
</organism>
<gene>
    <name evidence="2" type="ORF">TNCT_713551</name>
</gene>
<dbReference type="AlphaFoldDB" id="A0A8X6LKQ7"/>
<protein>
    <submittedName>
        <fullName evidence="2">Uncharacterized protein</fullName>
    </submittedName>
</protein>
<feature type="compositionally biased region" description="Polar residues" evidence="1">
    <location>
        <begin position="87"/>
        <end position="115"/>
    </location>
</feature>
<evidence type="ECO:0000313" key="3">
    <source>
        <dbReference type="Proteomes" id="UP000887116"/>
    </source>
</evidence>
<evidence type="ECO:0000256" key="1">
    <source>
        <dbReference type="SAM" id="MobiDB-lite"/>
    </source>
</evidence>
<proteinExistence type="predicted"/>
<dbReference type="Proteomes" id="UP000887116">
    <property type="component" value="Unassembled WGS sequence"/>
</dbReference>
<keyword evidence="3" id="KW-1185">Reference proteome</keyword>
<comment type="caution">
    <text evidence="2">The sequence shown here is derived from an EMBL/GenBank/DDBJ whole genome shotgun (WGS) entry which is preliminary data.</text>
</comment>
<sequence>MVFDVTRQEEIQKFHNLKLEDNKNLISFFTEKLALGKRLNLEDSSIVEHLTLSSPMEFQKFLIIQKISTPCQWISTMRQLIAVTTDNSNRNAEESGSSRTWNTRNQAYGNINSGTDPLRFQSRGYRQSHMVRFNERQFNNQPRQFVQHNQHNFRPLRNSENIQRQG</sequence>
<accession>A0A8X6LKQ7</accession>
<evidence type="ECO:0000313" key="2">
    <source>
        <dbReference type="EMBL" id="GFR10974.1"/>
    </source>
</evidence>
<dbReference type="EMBL" id="BMAO01016761">
    <property type="protein sequence ID" value="GFR10974.1"/>
    <property type="molecule type" value="Genomic_DNA"/>
</dbReference>
<reference evidence="2" key="1">
    <citation type="submission" date="2020-07" db="EMBL/GenBank/DDBJ databases">
        <title>Multicomponent nature underlies the extraordinary mechanical properties of spider dragline silk.</title>
        <authorList>
            <person name="Kono N."/>
            <person name="Nakamura H."/>
            <person name="Mori M."/>
            <person name="Yoshida Y."/>
            <person name="Ohtoshi R."/>
            <person name="Malay A.D."/>
            <person name="Moran D.A.P."/>
            <person name="Tomita M."/>
            <person name="Numata K."/>
            <person name="Arakawa K."/>
        </authorList>
    </citation>
    <scope>NUCLEOTIDE SEQUENCE</scope>
</reference>